<dbReference type="PANTHER" id="PTHR37299:SF1">
    <property type="entry name" value="STAGE 0 SPORULATION PROTEIN A HOMOLOG"/>
    <property type="match status" value="1"/>
</dbReference>
<protein>
    <submittedName>
        <fullName evidence="4">DNA-binding LytR/AlgR family response regulator</fullName>
    </submittedName>
</protein>
<dbReference type="Gene3D" id="3.40.50.2300">
    <property type="match status" value="1"/>
</dbReference>
<dbReference type="Pfam" id="PF04397">
    <property type="entry name" value="LytTR"/>
    <property type="match status" value="1"/>
</dbReference>
<reference evidence="4 5" key="1">
    <citation type="submission" date="2020-03" db="EMBL/GenBank/DDBJ databases">
        <title>Genomic Encyclopedia of Type Strains, Phase IV (KMG-IV): sequencing the most valuable type-strain genomes for metagenomic binning, comparative biology and taxonomic classification.</title>
        <authorList>
            <person name="Goeker M."/>
        </authorList>
    </citation>
    <scope>NUCLEOTIDE SEQUENCE [LARGE SCALE GENOMIC DNA]</scope>
    <source>
        <strain evidence="4 5">DSM 24233</strain>
    </source>
</reference>
<sequence>MSQLNVLLLHPDPLTRQSLRARLSGVEFLRVLGEAVSAFEALEMLEHIPYGVIVTGVALEGEADGFELAQMLSGRKHKPALVFIAEDEGPAFTAFEMGATDYLLWPVNEERFEKTVERLRQFRAHYKEIPVPAHWNDPDAEVDEEATVRVRLGEDEEDRFLKALSQAWEYTSQARQVDIEKLAVTMDGRTLLIPYNQVVFIEAYEDYSYVHTANQKFLTSYRLKNLEDRLRMFRFFRVHRKYLVNLDMVTEIASLPGSNFMLRTAGKTRIELPISRRRVAELKKMLGL</sequence>
<evidence type="ECO:0000313" key="5">
    <source>
        <dbReference type="Proteomes" id="UP000580856"/>
    </source>
</evidence>
<comment type="caution">
    <text evidence="1">Lacks conserved residue(s) required for the propagation of feature annotation.</text>
</comment>
<evidence type="ECO:0000259" key="2">
    <source>
        <dbReference type="PROSITE" id="PS50110"/>
    </source>
</evidence>
<gene>
    <name evidence="4" type="ORF">GGQ74_002962</name>
</gene>
<proteinExistence type="predicted"/>
<dbReference type="GO" id="GO:0000156">
    <property type="term" value="F:phosphorelay response regulator activity"/>
    <property type="evidence" value="ECO:0007669"/>
    <property type="project" value="InterPro"/>
</dbReference>
<dbReference type="EMBL" id="JAATJA010000004">
    <property type="protein sequence ID" value="NJB69265.1"/>
    <property type="molecule type" value="Genomic_DNA"/>
</dbReference>
<name>A0A846QUQ5_9BACT</name>
<keyword evidence="5" id="KW-1185">Reference proteome</keyword>
<keyword evidence="4" id="KW-0238">DNA-binding</keyword>
<feature type="domain" description="HTH LytTR-type" evidence="3">
    <location>
        <begin position="182"/>
        <end position="288"/>
    </location>
</feature>
<evidence type="ECO:0000256" key="1">
    <source>
        <dbReference type="PROSITE-ProRule" id="PRU00169"/>
    </source>
</evidence>
<dbReference type="PROSITE" id="PS50110">
    <property type="entry name" value="RESPONSE_REGULATORY"/>
    <property type="match status" value="1"/>
</dbReference>
<dbReference type="SMART" id="SM00850">
    <property type="entry name" value="LytTR"/>
    <property type="match status" value="1"/>
</dbReference>
<feature type="domain" description="Response regulatory" evidence="2">
    <location>
        <begin position="5"/>
        <end position="120"/>
    </location>
</feature>
<dbReference type="Proteomes" id="UP000580856">
    <property type="component" value="Unassembled WGS sequence"/>
</dbReference>
<dbReference type="InterPro" id="IPR001789">
    <property type="entry name" value="Sig_transdc_resp-reg_receiver"/>
</dbReference>
<dbReference type="Pfam" id="PF00072">
    <property type="entry name" value="Response_reg"/>
    <property type="match status" value="1"/>
</dbReference>
<evidence type="ECO:0000313" key="4">
    <source>
        <dbReference type="EMBL" id="NJB69265.1"/>
    </source>
</evidence>
<dbReference type="AlphaFoldDB" id="A0A846QUQ5"/>
<evidence type="ECO:0000259" key="3">
    <source>
        <dbReference type="PROSITE" id="PS50930"/>
    </source>
</evidence>
<dbReference type="PANTHER" id="PTHR37299">
    <property type="entry name" value="TRANSCRIPTIONAL REGULATOR-RELATED"/>
    <property type="match status" value="1"/>
</dbReference>
<dbReference type="InterPro" id="IPR007492">
    <property type="entry name" value="LytTR_DNA-bd_dom"/>
</dbReference>
<organism evidence="4 5">
    <name type="scientific">Desulfobaculum xiamenense</name>
    <dbReference type="NCBI Taxonomy" id="995050"/>
    <lineage>
        <taxon>Bacteria</taxon>
        <taxon>Pseudomonadati</taxon>
        <taxon>Thermodesulfobacteriota</taxon>
        <taxon>Desulfovibrionia</taxon>
        <taxon>Desulfovibrionales</taxon>
        <taxon>Desulfovibrionaceae</taxon>
        <taxon>Desulfobaculum</taxon>
    </lineage>
</organism>
<dbReference type="SUPFAM" id="SSF52172">
    <property type="entry name" value="CheY-like"/>
    <property type="match status" value="1"/>
</dbReference>
<dbReference type="InterPro" id="IPR046947">
    <property type="entry name" value="LytR-like"/>
</dbReference>
<dbReference type="GO" id="GO:0003677">
    <property type="term" value="F:DNA binding"/>
    <property type="evidence" value="ECO:0007669"/>
    <property type="project" value="UniProtKB-KW"/>
</dbReference>
<dbReference type="RefSeq" id="WP_167942350.1">
    <property type="nucleotide sequence ID" value="NZ_JAATJA010000004.1"/>
</dbReference>
<dbReference type="Gene3D" id="2.40.50.1020">
    <property type="entry name" value="LytTr DNA-binding domain"/>
    <property type="match status" value="1"/>
</dbReference>
<dbReference type="InterPro" id="IPR011006">
    <property type="entry name" value="CheY-like_superfamily"/>
</dbReference>
<comment type="caution">
    <text evidence="4">The sequence shown here is derived from an EMBL/GenBank/DDBJ whole genome shotgun (WGS) entry which is preliminary data.</text>
</comment>
<dbReference type="SMART" id="SM00448">
    <property type="entry name" value="REC"/>
    <property type="match status" value="1"/>
</dbReference>
<accession>A0A846QUQ5</accession>
<dbReference type="PROSITE" id="PS50930">
    <property type="entry name" value="HTH_LYTTR"/>
    <property type="match status" value="1"/>
</dbReference>